<dbReference type="Proteomes" id="UP000004793">
    <property type="component" value="Chromosome"/>
</dbReference>
<accession>A0A7U6GFL1</accession>
<dbReference type="Pfam" id="PF07969">
    <property type="entry name" value="Amidohydro_3"/>
    <property type="match status" value="1"/>
</dbReference>
<organism evidence="2 3">
    <name type="scientific">Caldisericum exile (strain DSM 21853 / NBRC 104410 / AZM16c01)</name>
    <dbReference type="NCBI Taxonomy" id="511051"/>
    <lineage>
        <taxon>Bacteria</taxon>
        <taxon>Pseudomonadati</taxon>
        <taxon>Caldisericota/Cryosericota group</taxon>
        <taxon>Caldisericota</taxon>
        <taxon>Caldisericia</taxon>
        <taxon>Caldisericales</taxon>
        <taxon>Caldisericaceae</taxon>
        <taxon>Caldisericum</taxon>
    </lineage>
</organism>
<dbReference type="PANTHER" id="PTHR22642:SF2">
    <property type="entry name" value="PROTEIN LONG AFTER FAR-RED 3"/>
    <property type="match status" value="1"/>
</dbReference>
<gene>
    <name evidence="2" type="ordered locus">CSE_13550</name>
</gene>
<evidence type="ECO:0000313" key="3">
    <source>
        <dbReference type="Proteomes" id="UP000004793"/>
    </source>
</evidence>
<dbReference type="GO" id="GO:0016810">
    <property type="term" value="F:hydrolase activity, acting on carbon-nitrogen (but not peptide) bonds"/>
    <property type="evidence" value="ECO:0007669"/>
    <property type="project" value="InterPro"/>
</dbReference>
<keyword evidence="3" id="KW-1185">Reference proteome</keyword>
<evidence type="ECO:0000259" key="1">
    <source>
        <dbReference type="Pfam" id="PF07969"/>
    </source>
</evidence>
<dbReference type="InterPro" id="IPR011059">
    <property type="entry name" value="Metal-dep_hydrolase_composite"/>
</dbReference>
<dbReference type="PANTHER" id="PTHR22642">
    <property type="entry name" value="IMIDAZOLONEPROPIONASE"/>
    <property type="match status" value="1"/>
</dbReference>
<dbReference type="KEGG" id="cex:CSE_13550"/>
<feature type="domain" description="Amidohydrolase 3" evidence="1">
    <location>
        <begin position="47"/>
        <end position="467"/>
    </location>
</feature>
<dbReference type="AlphaFoldDB" id="A0A7U6GFL1"/>
<dbReference type="SUPFAM" id="SSF51338">
    <property type="entry name" value="Composite domain of metallo-dependent hydrolases"/>
    <property type="match status" value="1"/>
</dbReference>
<proteinExistence type="predicted"/>
<dbReference type="SUPFAM" id="SSF51556">
    <property type="entry name" value="Metallo-dependent hydrolases"/>
    <property type="match status" value="1"/>
</dbReference>
<dbReference type="EMBL" id="AP012051">
    <property type="protein sequence ID" value="BAL81481.1"/>
    <property type="molecule type" value="Genomic_DNA"/>
</dbReference>
<dbReference type="Gene3D" id="3.10.310.70">
    <property type="match status" value="1"/>
</dbReference>
<dbReference type="InterPro" id="IPR032466">
    <property type="entry name" value="Metal_Hydrolase"/>
</dbReference>
<dbReference type="RefSeq" id="WP_014453876.1">
    <property type="nucleotide sequence ID" value="NC_017096.1"/>
</dbReference>
<protein>
    <recommendedName>
        <fullName evidence="1">Amidohydrolase 3 domain-containing protein</fullName>
    </recommendedName>
</protein>
<dbReference type="InterPro" id="IPR013108">
    <property type="entry name" value="Amidohydro_3"/>
</dbReference>
<name>A0A7U6GFL1_CALEA</name>
<reference evidence="2 3" key="1">
    <citation type="submission" date="2011-01" db="EMBL/GenBank/DDBJ databases">
        <title>Whole genome sequence of Caldisericum exile AZM16c01.</title>
        <authorList>
            <person name="Narita-Yamada S."/>
            <person name="Kawakoshi A."/>
            <person name="Nakamura S."/>
            <person name="Sasagawa M."/>
            <person name="Fukada J."/>
            <person name="Sekine M."/>
            <person name="Kato Y."/>
            <person name="Fukai R."/>
            <person name="Sasaki K."/>
            <person name="Hanamaki A."/>
            <person name="Narita H."/>
            <person name="Konno Y."/>
            <person name="Mori K."/>
            <person name="Yamazaki S."/>
            <person name="Suzuki K."/>
            <person name="Fujita N."/>
        </authorList>
    </citation>
    <scope>NUCLEOTIDE SEQUENCE [LARGE SCALE GENOMIC DNA]</scope>
    <source>
        <strain evidence="3">DSM 21853 / NBRC 104410 / AZM16c01</strain>
    </source>
</reference>
<dbReference type="Gene3D" id="3.20.20.140">
    <property type="entry name" value="Metal-dependent hydrolases"/>
    <property type="match status" value="1"/>
</dbReference>
<dbReference type="Gene3D" id="2.30.40.10">
    <property type="entry name" value="Urease, subunit C, domain 1"/>
    <property type="match status" value="1"/>
</dbReference>
<sequence length="470" mass="53410">MKIKAKGVYLDGRILKDYGLYVIGNYIKEILPNSEIGNDPDTTSLDGFVYPAFIESHAHIGEIANTLGHINGENMSFEDIVLTVSGRDVSFIFNVNFNKLTKEQFKYLFTLNKKIYMQSKDEHSTFVSKKFLKSASINYELIDKDSLEFLNDEFIGIFKDSAINHVKHLKEIKIDDHILSQVEEYFLSRGIVTVTNFDFYMKDYLKDRIIRVVQGIQKEYLDEAIKEGIKTGLGDNNFIYGPLKIFLDGSLGSQTAKMLNDFPFKGLLLMEELEFEEIVKRANENGIFVAVHAIGSEAVHIALRVFSKYKNLTCMNRIEHLQFIDPNDLFLLKETPFIPSMQPIHAKGDVELYKKYMEGFHYAYAFNTVLNAKGFLIFGSDAPVEDASIFEGINASVKHPIIESESIPHNKALKAYTEWGGAYNYVPNRGSISKGKLADFVILKNEISEDNLLTNEIVAVFRGGDIVWTK</sequence>
<evidence type="ECO:0000313" key="2">
    <source>
        <dbReference type="EMBL" id="BAL81481.1"/>
    </source>
</evidence>
<dbReference type="OrthoDB" id="9767366at2"/>